<reference evidence="2 3" key="1">
    <citation type="submission" date="2018-03" db="EMBL/GenBank/DDBJ databases">
        <title>Genomic Encyclopedia of Type Strains, Phase III (KMG-III): the genomes of soil and plant-associated and newly described type strains.</title>
        <authorList>
            <person name="Whitman W."/>
        </authorList>
    </citation>
    <scope>NUCLEOTIDE SEQUENCE [LARGE SCALE GENOMIC DNA]</scope>
    <source>
        <strain evidence="2 3">CGMCC 4.7097</strain>
    </source>
</reference>
<evidence type="ECO:0008006" key="4">
    <source>
        <dbReference type="Google" id="ProtNLM"/>
    </source>
</evidence>
<dbReference type="InterPro" id="IPR029046">
    <property type="entry name" value="LolA/LolB/LppX"/>
</dbReference>
<dbReference type="Proteomes" id="UP000241118">
    <property type="component" value="Unassembled WGS sequence"/>
</dbReference>
<dbReference type="SUPFAM" id="SSF89392">
    <property type="entry name" value="Prokaryotic lipoproteins and lipoprotein localization factors"/>
    <property type="match status" value="1"/>
</dbReference>
<proteinExistence type="predicted"/>
<keyword evidence="3" id="KW-1185">Reference proteome</keyword>
<evidence type="ECO:0000256" key="1">
    <source>
        <dbReference type="SAM" id="SignalP"/>
    </source>
</evidence>
<feature type="chain" id="PRO_5015109089" description="Lipoprotein LprG" evidence="1">
    <location>
        <begin position="24"/>
        <end position="237"/>
    </location>
</feature>
<name>A0A2P8I4Z3_SACCR</name>
<dbReference type="AlphaFoldDB" id="A0A2P8I4Z3"/>
<dbReference type="EMBL" id="PYAX01000009">
    <property type="protein sequence ID" value="PSL53536.1"/>
    <property type="molecule type" value="Genomic_DNA"/>
</dbReference>
<dbReference type="OrthoDB" id="3427828at2"/>
<dbReference type="PROSITE" id="PS51257">
    <property type="entry name" value="PROKAR_LIPOPROTEIN"/>
    <property type="match status" value="1"/>
</dbReference>
<dbReference type="RefSeq" id="WP_146173963.1">
    <property type="nucleotide sequence ID" value="NZ_PYAX01000009.1"/>
</dbReference>
<protein>
    <recommendedName>
        <fullName evidence="4">Lipoprotein LprG</fullName>
    </recommendedName>
</protein>
<sequence length="237" mass="25217">MRSNRVAAAGFAVVVSAVLSACADEPSSTMRTFDTPQALAEANRVAAEGKGSVTVDLDLATNGKGSCGLRTDDFAASCRISIADAEEVAYVMVPDGIFVRIPDGQAPRPDKPWLRIDPDDPDNPLGRAMADVAVHIRDTADIRKALPEGARIVEKAEESLSGRQTVRYTAHVTVNGQASVLKLWVDGDDLPVKTEVRTPVEGGEPVQVVAHYRDWGKPVDITAPTPEQLGQLPTLPG</sequence>
<keyword evidence="1" id="KW-0732">Signal</keyword>
<gene>
    <name evidence="2" type="ORF">B0I31_109326</name>
</gene>
<feature type="signal peptide" evidence="1">
    <location>
        <begin position="1"/>
        <end position="23"/>
    </location>
</feature>
<evidence type="ECO:0000313" key="3">
    <source>
        <dbReference type="Proteomes" id="UP000241118"/>
    </source>
</evidence>
<organism evidence="2 3">
    <name type="scientific">Saccharothrix carnea</name>
    <dbReference type="NCBI Taxonomy" id="1280637"/>
    <lineage>
        <taxon>Bacteria</taxon>
        <taxon>Bacillati</taxon>
        <taxon>Actinomycetota</taxon>
        <taxon>Actinomycetes</taxon>
        <taxon>Pseudonocardiales</taxon>
        <taxon>Pseudonocardiaceae</taxon>
        <taxon>Saccharothrix</taxon>
    </lineage>
</organism>
<evidence type="ECO:0000313" key="2">
    <source>
        <dbReference type="EMBL" id="PSL53536.1"/>
    </source>
</evidence>
<accession>A0A2P8I4Z3</accession>
<comment type="caution">
    <text evidence="2">The sequence shown here is derived from an EMBL/GenBank/DDBJ whole genome shotgun (WGS) entry which is preliminary data.</text>
</comment>
<dbReference type="Gene3D" id="2.50.20.20">
    <property type="match status" value="1"/>
</dbReference>